<dbReference type="Proteomes" id="UP000219922">
    <property type="component" value="Unassembled WGS sequence"/>
</dbReference>
<sequence length="92" mass="10717">LITCAFEDYKKLSKNEFIILTVKWKKKVKENIHLDDVGYALNGGNIFVVVDNQRRQGFLEEISKISFTKANKSSIYSEVIELNKDEIRTIMF</sequence>
<dbReference type="EMBL" id="NVMX01000064">
    <property type="protein sequence ID" value="PDZ95179.1"/>
    <property type="molecule type" value="Genomic_DNA"/>
</dbReference>
<dbReference type="AlphaFoldDB" id="A0A9X6XW11"/>
<organism evidence="1 2">
    <name type="scientific">Bacillus cereus</name>
    <dbReference type="NCBI Taxonomy" id="1396"/>
    <lineage>
        <taxon>Bacteria</taxon>
        <taxon>Bacillati</taxon>
        <taxon>Bacillota</taxon>
        <taxon>Bacilli</taxon>
        <taxon>Bacillales</taxon>
        <taxon>Bacillaceae</taxon>
        <taxon>Bacillus</taxon>
        <taxon>Bacillus cereus group</taxon>
    </lineage>
</organism>
<reference evidence="1 2" key="1">
    <citation type="submission" date="2017-09" db="EMBL/GenBank/DDBJ databases">
        <title>Large-scale bioinformatics analysis of Bacillus genomes uncovers conserved roles of natural products in bacterial physiology.</title>
        <authorList>
            <consortium name="Agbiome Team Llc"/>
            <person name="Bleich R.M."/>
            <person name="Grubbs K.J."/>
            <person name="Santa Maria K.C."/>
            <person name="Allen S.E."/>
            <person name="Farag S."/>
            <person name="Shank E.A."/>
            <person name="Bowers A."/>
        </authorList>
    </citation>
    <scope>NUCLEOTIDE SEQUENCE [LARGE SCALE GENOMIC DNA]</scope>
    <source>
        <strain evidence="1 2">AFS092789</strain>
    </source>
</reference>
<gene>
    <name evidence="1" type="ORF">CON36_29880</name>
</gene>
<comment type="caution">
    <text evidence="1">The sequence shown here is derived from an EMBL/GenBank/DDBJ whole genome shotgun (WGS) entry which is preliminary data.</text>
</comment>
<dbReference type="RefSeq" id="WP_170953032.1">
    <property type="nucleotide sequence ID" value="NZ_NVMX01000064.1"/>
</dbReference>
<evidence type="ECO:0000313" key="2">
    <source>
        <dbReference type="Proteomes" id="UP000219922"/>
    </source>
</evidence>
<evidence type="ECO:0000313" key="1">
    <source>
        <dbReference type="EMBL" id="PDZ95179.1"/>
    </source>
</evidence>
<name>A0A9X6XW11_BACCE</name>
<proteinExistence type="predicted"/>
<protein>
    <submittedName>
        <fullName evidence="1">Uncharacterized protein</fullName>
    </submittedName>
</protein>
<accession>A0A9X6XW11</accession>
<feature type="non-terminal residue" evidence="1">
    <location>
        <position position="1"/>
    </location>
</feature>